<keyword evidence="1" id="KW-0479">Metal-binding</keyword>
<sequence length="464" mass="51603">MALRSQSPEQPKEIPFRTQFDLLQSSLPNRPPFCSGTLPTTAENLLLFYGKDPDASRFLNFAQASANQVAHFAQTCDVASFGLNQQDVIDASYRKAGKLDSAHFAAKFQLEKSGLLKIARDALLEGDQAELPIIAEPYKLNVYGPDSFFKPHKDTPRGKNMFGSLVLIYPTSHSGGSLVFRDNGEEWTFDSAAAVQVSNTDTPSIAYAAFFADVEHEVLPVQSGYRVTLTYNLYFDNEDSVPSGGGPANTPLTYTHAQPKHAFESILADPTFLPSGGLLGFGLRRQYSFIAYDPWECNQFPLRGIALKGTDALLMQTCQELGLNASLKCLYMQDTYYDIDGVLVDMPYTEFGTIDEDFLYNLYEIDKRSIRIESVVVPNAHGPPKTKRRQVDCDGEPLEDLPGRPRRTVYWITEPTEYSQVKTDYVAYGNEASTAFAYGDLCLIVDVGPPPRPRRINVCSVNHM</sequence>
<dbReference type="AlphaFoldDB" id="A0A4R0R4U4"/>
<dbReference type="PANTHER" id="PTHR33099:SF14">
    <property type="entry name" value="PROLYL 4-HYDROXYLASE ALPHA SUBUNIT FE(2+) 2OG DIOXYGENASE DOMAIN-CONTAINING PROTEIN"/>
    <property type="match status" value="1"/>
</dbReference>
<keyword evidence="5" id="KW-1185">Reference proteome</keyword>
<dbReference type="GO" id="GO:0046872">
    <property type="term" value="F:metal ion binding"/>
    <property type="evidence" value="ECO:0007669"/>
    <property type="project" value="UniProtKB-KW"/>
</dbReference>
<dbReference type="GO" id="GO:0016491">
    <property type="term" value="F:oxidoreductase activity"/>
    <property type="evidence" value="ECO:0007669"/>
    <property type="project" value="UniProtKB-KW"/>
</dbReference>
<comment type="similarity">
    <text evidence="1">Belongs to the iron/ascorbate-dependent oxidoreductase family.</text>
</comment>
<evidence type="ECO:0000256" key="1">
    <source>
        <dbReference type="RuleBase" id="RU003682"/>
    </source>
</evidence>
<dbReference type="PROSITE" id="PS51471">
    <property type="entry name" value="FE2OG_OXY"/>
    <property type="match status" value="1"/>
</dbReference>
<dbReference type="Pfam" id="PF13640">
    <property type="entry name" value="2OG-FeII_Oxy_3"/>
    <property type="match status" value="1"/>
</dbReference>
<dbReference type="EMBL" id="RWJN01000484">
    <property type="protein sequence ID" value="TCD61286.1"/>
    <property type="molecule type" value="Genomic_DNA"/>
</dbReference>
<protein>
    <recommendedName>
        <fullName evidence="3">Fe2OG dioxygenase domain-containing protein</fullName>
    </recommendedName>
</protein>
<dbReference type="STRING" id="92696.A0A4R0R4U4"/>
<proteinExistence type="inferred from homology"/>
<dbReference type="PANTHER" id="PTHR33099">
    <property type="entry name" value="FE2OG DIOXYGENASE DOMAIN-CONTAINING PROTEIN"/>
    <property type="match status" value="1"/>
</dbReference>
<evidence type="ECO:0000313" key="5">
    <source>
        <dbReference type="Proteomes" id="UP000292702"/>
    </source>
</evidence>
<evidence type="ECO:0000313" key="4">
    <source>
        <dbReference type="EMBL" id="TCD61286.1"/>
    </source>
</evidence>
<organism evidence="4 5">
    <name type="scientific">Steccherinum ochraceum</name>
    <dbReference type="NCBI Taxonomy" id="92696"/>
    <lineage>
        <taxon>Eukaryota</taxon>
        <taxon>Fungi</taxon>
        <taxon>Dikarya</taxon>
        <taxon>Basidiomycota</taxon>
        <taxon>Agaricomycotina</taxon>
        <taxon>Agaricomycetes</taxon>
        <taxon>Polyporales</taxon>
        <taxon>Steccherinaceae</taxon>
        <taxon>Steccherinum</taxon>
    </lineage>
</organism>
<keyword evidence="1" id="KW-0560">Oxidoreductase</keyword>
<gene>
    <name evidence="4" type="ORF">EIP91_008682</name>
</gene>
<reference evidence="4 5" key="1">
    <citation type="submission" date="2018-11" db="EMBL/GenBank/DDBJ databases">
        <title>Genome assembly of Steccherinum ochraceum LE-BIN_3174, the white-rot fungus of the Steccherinaceae family (The Residual Polyporoid clade, Polyporales, Basidiomycota).</title>
        <authorList>
            <person name="Fedorova T.V."/>
            <person name="Glazunova O.A."/>
            <person name="Landesman E.O."/>
            <person name="Moiseenko K.V."/>
            <person name="Psurtseva N.V."/>
            <person name="Savinova O.S."/>
            <person name="Shakhova N.V."/>
            <person name="Tyazhelova T.V."/>
            <person name="Vasina D.V."/>
        </authorList>
    </citation>
    <scope>NUCLEOTIDE SEQUENCE [LARGE SCALE GENOMIC DNA]</scope>
    <source>
        <strain evidence="4 5">LE-BIN_3174</strain>
    </source>
</reference>
<dbReference type="InterPro" id="IPR044862">
    <property type="entry name" value="Pro_4_hyd_alph_FE2OG_OXY"/>
</dbReference>
<evidence type="ECO:0000256" key="2">
    <source>
        <dbReference type="SAM" id="MobiDB-lite"/>
    </source>
</evidence>
<dbReference type="Gene3D" id="2.60.120.620">
    <property type="entry name" value="q2cbj1_9rhob like domain"/>
    <property type="match status" value="1"/>
</dbReference>
<keyword evidence="1" id="KW-0408">Iron</keyword>
<evidence type="ECO:0000259" key="3">
    <source>
        <dbReference type="PROSITE" id="PS51471"/>
    </source>
</evidence>
<accession>A0A4R0R4U4</accession>
<feature type="region of interest" description="Disordered" evidence="2">
    <location>
        <begin position="381"/>
        <end position="401"/>
    </location>
</feature>
<comment type="caution">
    <text evidence="4">The sequence shown here is derived from an EMBL/GenBank/DDBJ whole genome shotgun (WGS) entry which is preliminary data.</text>
</comment>
<dbReference type="Proteomes" id="UP000292702">
    <property type="component" value="Unassembled WGS sequence"/>
</dbReference>
<name>A0A4R0R4U4_9APHY</name>
<dbReference type="InterPro" id="IPR005123">
    <property type="entry name" value="Oxoglu/Fe-dep_dioxygenase_dom"/>
</dbReference>
<dbReference type="OrthoDB" id="27483at2759"/>
<feature type="domain" description="Fe2OG dioxygenase" evidence="3">
    <location>
        <begin position="134"/>
        <end position="235"/>
    </location>
</feature>